<proteinExistence type="predicted"/>
<dbReference type="AlphaFoldDB" id="A0A8S8ZWQ4"/>
<dbReference type="VEuPathDB" id="FungiDB:SMAC_00956"/>
<gene>
    <name evidence="2" type="ORF">SMACR_00956</name>
</gene>
<evidence type="ECO:0000256" key="1">
    <source>
        <dbReference type="SAM" id="SignalP"/>
    </source>
</evidence>
<name>A0A8S8ZWQ4_SORMA</name>
<feature type="chain" id="PRO_5035729027" evidence="1">
    <location>
        <begin position="16"/>
        <end position="176"/>
    </location>
</feature>
<evidence type="ECO:0000313" key="3">
    <source>
        <dbReference type="Proteomes" id="UP000433876"/>
    </source>
</evidence>
<organism evidence="2 3">
    <name type="scientific">Sordaria macrospora</name>
    <dbReference type="NCBI Taxonomy" id="5147"/>
    <lineage>
        <taxon>Eukaryota</taxon>
        <taxon>Fungi</taxon>
        <taxon>Dikarya</taxon>
        <taxon>Ascomycota</taxon>
        <taxon>Pezizomycotina</taxon>
        <taxon>Sordariomycetes</taxon>
        <taxon>Sordariomycetidae</taxon>
        <taxon>Sordariales</taxon>
        <taxon>Sordariaceae</taxon>
        <taxon>Sordaria</taxon>
    </lineage>
</organism>
<accession>A0A8S8ZWQ4</accession>
<feature type="signal peptide" evidence="1">
    <location>
        <begin position="1"/>
        <end position="15"/>
    </location>
</feature>
<evidence type="ECO:0000313" key="2">
    <source>
        <dbReference type="EMBL" id="KAA8632705.1"/>
    </source>
</evidence>
<reference evidence="2 3" key="1">
    <citation type="submission" date="2017-07" db="EMBL/GenBank/DDBJ databases">
        <title>Genome sequence of the Sordaria macrospora wild type strain R19027.</title>
        <authorList>
            <person name="Nowrousian M."/>
            <person name="Teichert I."/>
            <person name="Kueck U."/>
        </authorList>
    </citation>
    <scope>NUCLEOTIDE SEQUENCE [LARGE SCALE GENOMIC DNA]</scope>
    <source>
        <strain evidence="2 3">R19027</strain>
        <tissue evidence="2">Mycelium</tissue>
    </source>
</reference>
<dbReference type="EMBL" id="NMPR01000049">
    <property type="protein sequence ID" value="KAA8632705.1"/>
    <property type="molecule type" value="Genomic_DNA"/>
</dbReference>
<keyword evidence="1" id="KW-0732">Signal</keyword>
<comment type="caution">
    <text evidence="2">The sequence shown here is derived from an EMBL/GenBank/DDBJ whole genome shotgun (WGS) entry which is preliminary data.</text>
</comment>
<protein>
    <submittedName>
        <fullName evidence="2">Uncharacterized protein</fullName>
    </submittedName>
</protein>
<sequence>MKFTILLSFFALAESLTIPAELADGAYIISIDADGKQIMTELGNINTTSTDSPANNEVGKRAIGWPSGTFASCPGGNWFRQDEFYDHAYNLFYNSCKGSGTISNGRSLFVNCGTSKAYMCSYGNNPCAVDEWAGAVDWIAGSCNRRDGGYMEPGQSPRTYRNLGRVHGNKWEYGPG</sequence>
<dbReference type="Proteomes" id="UP000433876">
    <property type="component" value="Unassembled WGS sequence"/>
</dbReference>